<dbReference type="Proteomes" id="UP000064967">
    <property type="component" value="Chromosome"/>
</dbReference>
<evidence type="ECO:0000256" key="1">
    <source>
        <dbReference type="SAM" id="MobiDB-lite"/>
    </source>
</evidence>
<evidence type="ECO:0000313" key="3">
    <source>
        <dbReference type="EMBL" id="AKV02138.1"/>
    </source>
</evidence>
<evidence type="ECO:0000313" key="4">
    <source>
        <dbReference type="Proteomes" id="UP000064967"/>
    </source>
</evidence>
<feature type="compositionally biased region" description="Basic and acidic residues" evidence="1">
    <location>
        <begin position="34"/>
        <end position="48"/>
    </location>
</feature>
<keyword evidence="2" id="KW-0812">Transmembrane</keyword>
<feature type="transmembrane region" description="Helical" evidence="2">
    <location>
        <begin position="81"/>
        <end position="97"/>
    </location>
</feature>
<dbReference type="STRING" id="1391654.AKJ09_08801"/>
<dbReference type="EMBL" id="CP012333">
    <property type="protein sequence ID" value="AKV02138.1"/>
    <property type="molecule type" value="Genomic_DNA"/>
</dbReference>
<name>A0A0K1Q8S7_9BACT</name>
<feature type="transmembrane region" description="Helical" evidence="2">
    <location>
        <begin position="56"/>
        <end position="75"/>
    </location>
</feature>
<sequence>MSIDATDEPNSGPNSSKGGKANKKKRKSPAEVQEELRQLSKQQGGEERPPVDLKKIYVRVGIVALVIWVIAVILPGWIPKAGAGVLTALGIGVLVWLDRYVKKQMKLGALLKGADTAEGRKDALQAIDSQFKKGDSTAALAKAQLQMQEDPRAALATLEAVNLDKEIGPIAGQIRAMRAMIHLTLGETQEARSLADKLDLGKQQEPKTRVMFAAVASEAWARTGQGRKAVDTLDLFNPEEPDMGELRAQLWRSRAFAYAAVNDTKGIARAVKKLSEINPHLLGMFVGQKKIHPLLEREAKQVVMKMGIVPRKTIRQKM</sequence>
<organism evidence="3 4">
    <name type="scientific">Labilithrix luteola</name>
    <dbReference type="NCBI Taxonomy" id="1391654"/>
    <lineage>
        <taxon>Bacteria</taxon>
        <taxon>Pseudomonadati</taxon>
        <taxon>Myxococcota</taxon>
        <taxon>Polyangia</taxon>
        <taxon>Polyangiales</taxon>
        <taxon>Labilitrichaceae</taxon>
        <taxon>Labilithrix</taxon>
    </lineage>
</organism>
<keyword evidence="2" id="KW-0472">Membrane</keyword>
<dbReference type="RefSeq" id="WP_146653098.1">
    <property type="nucleotide sequence ID" value="NZ_CP012333.1"/>
</dbReference>
<dbReference type="KEGG" id="llu:AKJ09_08801"/>
<proteinExistence type="predicted"/>
<reference evidence="3 4" key="1">
    <citation type="submission" date="2015-08" db="EMBL/GenBank/DDBJ databases">
        <authorList>
            <person name="Babu N.S."/>
            <person name="Beckwith C.J."/>
            <person name="Beseler K.G."/>
            <person name="Brison A."/>
            <person name="Carone J.V."/>
            <person name="Caskin T.P."/>
            <person name="Diamond M."/>
            <person name="Durham M.E."/>
            <person name="Foxe J.M."/>
            <person name="Go M."/>
            <person name="Henderson B.A."/>
            <person name="Jones I.B."/>
            <person name="McGettigan J.A."/>
            <person name="Micheletti S.J."/>
            <person name="Nasrallah M.E."/>
            <person name="Ortiz D."/>
            <person name="Piller C.R."/>
            <person name="Privatt S.R."/>
            <person name="Schneider S.L."/>
            <person name="Sharp S."/>
            <person name="Smith T.C."/>
            <person name="Stanton J.D."/>
            <person name="Ullery H.E."/>
            <person name="Wilson R.J."/>
            <person name="Serrano M.G."/>
            <person name="Buck G."/>
            <person name="Lee V."/>
            <person name="Wang Y."/>
            <person name="Carvalho R."/>
            <person name="Voegtly L."/>
            <person name="Shi R."/>
            <person name="Duckworth R."/>
            <person name="Johnson A."/>
            <person name="Loviza R."/>
            <person name="Walstead R."/>
            <person name="Shah Z."/>
            <person name="Kiflezghi M."/>
            <person name="Wade K."/>
            <person name="Ball S.L."/>
            <person name="Bradley K.W."/>
            <person name="Asai D.J."/>
            <person name="Bowman C.A."/>
            <person name="Russell D.A."/>
            <person name="Pope W.H."/>
            <person name="Jacobs-Sera D."/>
            <person name="Hendrix R.W."/>
            <person name="Hatfull G.F."/>
        </authorList>
    </citation>
    <scope>NUCLEOTIDE SEQUENCE [LARGE SCALE GENOMIC DNA]</scope>
    <source>
        <strain evidence="3 4">DSM 27648</strain>
    </source>
</reference>
<feature type="region of interest" description="Disordered" evidence="1">
    <location>
        <begin position="1"/>
        <end position="48"/>
    </location>
</feature>
<feature type="compositionally biased region" description="Low complexity" evidence="1">
    <location>
        <begin position="9"/>
        <end position="19"/>
    </location>
</feature>
<keyword evidence="4" id="KW-1185">Reference proteome</keyword>
<gene>
    <name evidence="3" type="ORF">AKJ09_08801</name>
</gene>
<dbReference type="OrthoDB" id="5505073at2"/>
<keyword evidence="2" id="KW-1133">Transmembrane helix</keyword>
<dbReference type="AlphaFoldDB" id="A0A0K1Q8S7"/>
<evidence type="ECO:0000256" key="2">
    <source>
        <dbReference type="SAM" id="Phobius"/>
    </source>
</evidence>
<protein>
    <submittedName>
        <fullName evidence="3">Uncharacterized protein</fullName>
    </submittedName>
</protein>
<accession>A0A0K1Q8S7</accession>